<keyword evidence="13" id="KW-0645">Protease</keyword>
<evidence type="ECO:0000256" key="6">
    <source>
        <dbReference type="ARBA" id="ARBA00022692"/>
    </source>
</evidence>
<protein>
    <recommendedName>
        <fullName evidence="9">Membrane fusion protein (MFP) family protein</fullName>
    </recommendedName>
</protein>
<evidence type="ECO:0000256" key="7">
    <source>
        <dbReference type="ARBA" id="ARBA00022989"/>
    </source>
</evidence>
<keyword evidence="13" id="KW-0378">Hydrolase</keyword>
<dbReference type="HOGENOM" id="CLU_023976_1_1_4"/>
<dbReference type="GO" id="GO:0005886">
    <property type="term" value="C:plasma membrane"/>
    <property type="evidence" value="ECO:0007669"/>
    <property type="project" value="UniProtKB-SubCell"/>
</dbReference>
<evidence type="ECO:0000259" key="11">
    <source>
        <dbReference type="Pfam" id="PF26002"/>
    </source>
</evidence>
<reference evidence="14" key="1">
    <citation type="submission" date="2005-08" db="EMBL/GenBank/DDBJ databases">
        <title>Complete sequence of chromosome 1 of Nitrosospira multiformis ATCC 25196.</title>
        <authorList>
            <person name="Copeland A."/>
            <person name="Lucas S."/>
            <person name="Lapidus A."/>
            <person name="Barry K."/>
            <person name="Detter J.C."/>
            <person name="Glavina T."/>
            <person name="Hammon N."/>
            <person name="Israni S."/>
            <person name="Pitluck S."/>
            <person name="Chain P."/>
            <person name="Malfatti S."/>
            <person name="Shin M."/>
            <person name="Vergez L."/>
            <person name="Schmutz J."/>
            <person name="Larimer F."/>
            <person name="Land M."/>
            <person name="Hauser L."/>
            <person name="Kyrpides N."/>
            <person name="Lykidis A."/>
            <person name="Richardson P."/>
        </authorList>
    </citation>
    <scope>NUCLEOTIDE SEQUENCE [LARGE SCALE GENOMIC DNA]</scope>
    <source>
        <strain evidence="14">ATCC 25196 / NCIMB 11849 / C 71</strain>
    </source>
</reference>
<dbReference type="OrthoDB" id="9775513at2"/>
<dbReference type="EMBL" id="CP000103">
    <property type="protein sequence ID" value="ABB74584.1"/>
    <property type="molecule type" value="Genomic_DNA"/>
</dbReference>
<reference evidence="13 15" key="4">
    <citation type="submission" date="2016-10" db="EMBL/GenBank/DDBJ databases">
        <authorList>
            <person name="de Groot N.N."/>
        </authorList>
    </citation>
    <scope>NUCLEOTIDE SEQUENCE [LARGE SCALE GENOMIC DNA]</scope>
    <source>
        <strain evidence="13 15">Nl13</strain>
    </source>
</reference>
<evidence type="ECO:0000313" key="15">
    <source>
        <dbReference type="Proteomes" id="UP000236751"/>
    </source>
</evidence>
<comment type="similarity">
    <text evidence="2 9">Belongs to the membrane fusion protein (MFP) (TC 8.A.1) family.</text>
</comment>
<keyword evidence="7 9" id="KW-1133">Transmembrane helix</keyword>
<evidence type="ECO:0000256" key="1">
    <source>
        <dbReference type="ARBA" id="ARBA00004377"/>
    </source>
</evidence>
<dbReference type="GO" id="GO:0008233">
    <property type="term" value="F:peptidase activity"/>
    <property type="evidence" value="ECO:0007669"/>
    <property type="project" value="UniProtKB-KW"/>
</dbReference>
<feature type="domain" description="AprE-like long alpha-helical hairpin" evidence="10">
    <location>
        <begin position="110"/>
        <end position="296"/>
    </location>
</feature>
<evidence type="ECO:0000256" key="4">
    <source>
        <dbReference type="ARBA" id="ARBA00022475"/>
    </source>
</evidence>
<evidence type="ECO:0000256" key="5">
    <source>
        <dbReference type="ARBA" id="ARBA00022519"/>
    </source>
</evidence>
<dbReference type="PRINTS" id="PR01490">
    <property type="entry name" value="RTXTOXIND"/>
</dbReference>
<dbReference type="InterPro" id="IPR058781">
    <property type="entry name" value="HH_AprE-like"/>
</dbReference>
<dbReference type="Gene3D" id="2.40.50.100">
    <property type="match status" value="1"/>
</dbReference>
<dbReference type="InterPro" id="IPR058982">
    <property type="entry name" value="Beta-barrel_AprE"/>
</dbReference>
<evidence type="ECO:0000256" key="3">
    <source>
        <dbReference type="ARBA" id="ARBA00022448"/>
    </source>
</evidence>
<name>Q2Y9I7_NITMU</name>
<dbReference type="Proteomes" id="UP000002718">
    <property type="component" value="Chromosome"/>
</dbReference>
<dbReference type="GO" id="GO:0006508">
    <property type="term" value="P:proteolysis"/>
    <property type="evidence" value="ECO:0007669"/>
    <property type="project" value="UniProtKB-KW"/>
</dbReference>
<dbReference type="eggNOG" id="COG0845">
    <property type="taxonomic scope" value="Bacteria"/>
</dbReference>
<keyword evidence="14" id="KW-1185">Reference proteome</keyword>
<reference evidence="12 14" key="3">
    <citation type="journal article" date="2008" name="Appl. Environ. Microbiol.">
        <title>Complete genome sequence of Nitrosospira multiformis, an ammonia-oxidizing bacterium from the soil environment.</title>
        <authorList>
            <person name="Norton J.M."/>
            <person name="Klotz M.G."/>
            <person name="Stein L.Y."/>
            <person name="Arp D.J."/>
            <person name="Bottomley P.J."/>
            <person name="Chain P.S."/>
            <person name="Hauser L.J."/>
            <person name="Land M.L."/>
            <person name="Larimer F.W."/>
            <person name="Shin M.W."/>
            <person name="Starkenburg S.R."/>
        </authorList>
    </citation>
    <scope>NUCLEOTIDE SEQUENCE [LARGE SCALE GENOMIC DNA]</scope>
    <source>
        <strain evidence="12">ATCC 25196</strain>
        <strain evidence="14">ATCC 25196 / NCIMB 11849 / C 71</strain>
    </source>
</reference>
<gene>
    <name evidence="12" type="ordered locus">Nmul_A1281</name>
    <name evidence="13" type="ORF">SAMN05216403_11738</name>
</gene>
<evidence type="ECO:0000256" key="8">
    <source>
        <dbReference type="ARBA" id="ARBA00023136"/>
    </source>
</evidence>
<dbReference type="RefSeq" id="WP_011380625.1">
    <property type="nucleotide sequence ID" value="NC_007614.1"/>
</dbReference>
<dbReference type="STRING" id="323848.Nmul_A1281"/>
<dbReference type="PANTHER" id="PTHR30386:SF17">
    <property type="entry name" value="ALKALINE PROTEASE SECRETION PROTEIN APRE"/>
    <property type="match status" value="1"/>
</dbReference>
<reference evidence="12" key="2">
    <citation type="submission" date="2005-08" db="EMBL/GenBank/DDBJ databases">
        <title>Complete sequence of Chromosome 1 of Nitrosospira multiformis ATCC 25196.</title>
        <authorList>
            <consortium name="US DOE Joint Genome Institute"/>
            <person name="Copeland A."/>
            <person name="Lucas S."/>
            <person name="Lapidus A."/>
            <person name="Barry K."/>
            <person name="Detter J.C."/>
            <person name="Glavina T."/>
            <person name="Hammon N."/>
            <person name="Israni S."/>
            <person name="Pitluck S."/>
            <person name="Chain P."/>
            <person name="Malfatti S."/>
            <person name="Shin M."/>
            <person name="Vergez L."/>
            <person name="Schmutz J."/>
            <person name="Larimer F."/>
            <person name="Land M."/>
            <person name="Hauser L."/>
            <person name="Kyrpides N."/>
            <person name="Lykidis A."/>
            <person name="Richardson P."/>
        </authorList>
    </citation>
    <scope>NUCLEOTIDE SEQUENCE</scope>
    <source>
        <strain evidence="12">ATCC 25196</strain>
    </source>
</reference>
<dbReference type="EMBL" id="FNVK01000017">
    <property type="protein sequence ID" value="SEF95219.1"/>
    <property type="molecule type" value="Genomic_DNA"/>
</dbReference>
<comment type="subcellular location">
    <subcellularLocation>
        <location evidence="1 9">Cell inner membrane</location>
        <topology evidence="1 9">Single-pass membrane protein</topology>
    </subcellularLocation>
</comment>
<dbReference type="Pfam" id="PF26002">
    <property type="entry name" value="Beta-barrel_AprE"/>
    <property type="match status" value="1"/>
</dbReference>
<sequence length="454" mass="50435">MAARLQEDSVVGTYEGHHGRKHAFPGIDGDATWYTRLGWWIVVGGVGGFLLWASLAPLDKGVPLSGTVMVATNRKAVQHQTGGTIEDIPVKEGDVVKAGTVLVRMNSVQVKANAETMRVQYFAARAAEARLIAERDGKKEIVFPRELENMKSDPIVATYIDMQKQLFSSRLLGIQSELSGIDESISGLKLQTSGLEESRDNKKQQLKFLGEQLEGMRDLAAEGYVARNRLLELERTYAQINGSISEDIGNIGRARRQIVELKLRRVQRQQEYQKEVRSELTEVQKEAEALAHKLSGLDYELANVLVKAPVDGTVVGLNVFTRGGVVSPGFKMMDIVPSDDPLTVEGHLPVHLIDKVHPDLPVEFIFTAFNRNLTPHVPGIVTHVSADRLVDEDSGEPYYKLQAKVAPEGMKMIADLQIRPGMPVELFVKTGERTMMNYILKPILDHFKMAMTEE</sequence>
<dbReference type="Proteomes" id="UP000236751">
    <property type="component" value="Unassembled WGS sequence"/>
</dbReference>
<evidence type="ECO:0000313" key="12">
    <source>
        <dbReference type="EMBL" id="ABB74584.1"/>
    </source>
</evidence>
<evidence type="ECO:0000256" key="2">
    <source>
        <dbReference type="ARBA" id="ARBA00009477"/>
    </source>
</evidence>
<dbReference type="KEGG" id="nmu:Nmul_A1281"/>
<accession>Q2Y9I7</accession>
<keyword evidence="8 9" id="KW-0472">Membrane</keyword>
<dbReference type="PANTHER" id="PTHR30386">
    <property type="entry name" value="MEMBRANE FUSION SUBUNIT OF EMRAB-TOLC MULTIDRUG EFFLUX PUMP"/>
    <property type="match status" value="1"/>
</dbReference>
<dbReference type="SUPFAM" id="SSF111369">
    <property type="entry name" value="HlyD-like secretion proteins"/>
    <property type="match status" value="1"/>
</dbReference>
<keyword evidence="6 9" id="KW-0812">Transmembrane</keyword>
<organism evidence="12 14">
    <name type="scientific">Nitrosospira multiformis (strain ATCC 25196 / NCIMB 11849 / C 71)</name>
    <dbReference type="NCBI Taxonomy" id="323848"/>
    <lineage>
        <taxon>Bacteria</taxon>
        <taxon>Pseudomonadati</taxon>
        <taxon>Pseudomonadota</taxon>
        <taxon>Betaproteobacteria</taxon>
        <taxon>Nitrosomonadales</taxon>
        <taxon>Nitrosomonadaceae</taxon>
        <taxon>Nitrosospira</taxon>
    </lineage>
</organism>
<dbReference type="InterPro" id="IPR010129">
    <property type="entry name" value="T1SS_HlyD"/>
</dbReference>
<feature type="transmembrane region" description="Helical" evidence="9">
    <location>
        <begin position="37"/>
        <end position="55"/>
    </location>
</feature>
<evidence type="ECO:0000313" key="13">
    <source>
        <dbReference type="EMBL" id="SEF95219.1"/>
    </source>
</evidence>
<dbReference type="NCBIfam" id="TIGR01843">
    <property type="entry name" value="type_I_hlyD"/>
    <property type="match status" value="1"/>
</dbReference>
<keyword evidence="5 9" id="KW-0997">Cell inner membrane</keyword>
<dbReference type="GO" id="GO:0015031">
    <property type="term" value="P:protein transport"/>
    <property type="evidence" value="ECO:0007669"/>
    <property type="project" value="InterPro"/>
</dbReference>
<keyword evidence="4 9" id="KW-1003">Cell membrane</keyword>
<dbReference type="InterPro" id="IPR050739">
    <property type="entry name" value="MFP"/>
</dbReference>
<feature type="domain" description="AprE-like beta-barrel" evidence="11">
    <location>
        <begin position="342"/>
        <end position="431"/>
    </location>
</feature>
<dbReference type="Pfam" id="PF25994">
    <property type="entry name" value="HH_AprE"/>
    <property type="match status" value="1"/>
</dbReference>
<proteinExistence type="inferred from homology"/>
<keyword evidence="3 9" id="KW-0813">Transport</keyword>
<evidence type="ECO:0000256" key="9">
    <source>
        <dbReference type="RuleBase" id="RU365093"/>
    </source>
</evidence>
<evidence type="ECO:0000259" key="10">
    <source>
        <dbReference type="Pfam" id="PF25994"/>
    </source>
</evidence>
<dbReference type="AlphaFoldDB" id="Q2Y9I7"/>
<evidence type="ECO:0000313" key="14">
    <source>
        <dbReference type="Proteomes" id="UP000002718"/>
    </source>
</evidence>